<evidence type="ECO:0000256" key="18">
    <source>
        <dbReference type="ARBA" id="ARBA00023157"/>
    </source>
</evidence>
<evidence type="ECO:0000256" key="27">
    <source>
        <dbReference type="ARBA" id="ARBA00075842"/>
    </source>
</evidence>
<dbReference type="Pfam" id="PF13410">
    <property type="entry name" value="GST_C_2"/>
    <property type="match status" value="1"/>
</dbReference>
<protein>
    <recommendedName>
        <fullName evidence="26">Chloride intracellular channel protein 3</fullName>
    </recommendedName>
    <alternativeName>
        <fullName evidence="27">Glutaredoxin-like oxidoreductase CLIC3</fullName>
    </alternativeName>
</protein>
<evidence type="ECO:0000256" key="7">
    <source>
        <dbReference type="ARBA" id="ARBA00022475"/>
    </source>
</evidence>
<evidence type="ECO:0000256" key="20">
    <source>
        <dbReference type="ARBA" id="ARBA00023214"/>
    </source>
</evidence>
<evidence type="ECO:0000256" key="10">
    <source>
        <dbReference type="ARBA" id="ARBA00022530"/>
    </source>
</evidence>
<dbReference type="Gene3D" id="1.20.1050.10">
    <property type="match status" value="1"/>
</dbReference>
<dbReference type="SUPFAM" id="SSF47616">
    <property type="entry name" value="GST C-terminal domain-like"/>
    <property type="match status" value="1"/>
</dbReference>
<organism evidence="30">
    <name type="scientific">Castor canadensis</name>
    <name type="common">American beaver</name>
    <dbReference type="NCBI Taxonomy" id="51338"/>
    <lineage>
        <taxon>Eukaryota</taxon>
        <taxon>Metazoa</taxon>
        <taxon>Chordata</taxon>
        <taxon>Craniata</taxon>
        <taxon>Vertebrata</taxon>
        <taxon>Euteleostomi</taxon>
        <taxon>Mammalia</taxon>
        <taxon>Eutheria</taxon>
        <taxon>Euarchontoglires</taxon>
        <taxon>Glires</taxon>
        <taxon>Rodentia</taxon>
        <taxon>Castorimorpha</taxon>
        <taxon>Castoridae</taxon>
        <taxon>Castor</taxon>
    </lineage>
</organism>
<evidence type="ECO:0000256" key="28">
    <source>
        <dbReference type="SAM" id="MobiDB-lite"/>
    </source>
</evidence>
<keyword evidence="17" id="KW-0472">Membrane</keyword>
<evidence type="ECO:0000259" key="29">
    <source>
        <dbReference type="Pfam" id="PF22441"/>
    </source>
</evidence>
<sequence>MYGMRPALKAMTLTVAPWGGPRGLGGRGTQRDLKSSQVPPSALRGRLSSHHGRNRQAPAERRAGQVVPISSQANDQIRLWGFLAPSPPLELRSVLPAMRPSLWEVGSHPAWWQDSWVCSQSNTSAPPTQASEDGESVGHCPSGQRLFMVLLLKGVPFTLTTVDTRRALDVLKDFAPGSQLPILLYDGEAKTDTLQTEEFLEEMLGPPDFPSLAPRYRESNMAGNDVFHKFSAFIKNPVPAQDDALYQQLLRALARLDSYLRAPLEHELAQEPQLRESRRRFLDGDQFTLADCGLLPKLHIVDTVCAHFRQAPIPAELHGVRRYLDSALQEKEFKYTCPHSAEILAAYRPVVHPR</sequence>
<dbReference type="Gene3D" id="3.40.30.10">
    <property type="entry name" value="Glutaredoxin"/>
    <property type="match status" value="1"/>
</dbReference>
<comment type="catalytic activity">
    <reaction evidence="23">
        <text>chloride(in) = chloride(out)</text>
        <dbReference type="Rhea" id="RHEA:29823"/>
        <dbReference type="ChEBI" id="CHEBI:17996"/>
    </reaction>
</comment>
<comment type="subcellular location">
    <subcellularLocation>
        <location evidence="2">Cell membrane</location>
        <topology evidence="2">Single-pass membrane protein</topology>
    </subcellularLocation>
    <subcellularLocation>
        <location evidence="3">Cytoplasm</location>
    </subcellularLocation>
    <subcellularLocation>
        <location evidence="1">Nucleus</location>
    </subcellularLocation>
    <subcellularLocation>
        <location evidence="4">Secreted</location>
        <location evidence="4">Extracellular space</location>
        <location evidence="4">Extracellular matrix</location>
    </subcellularLocation>
</comment>
<dbReference type="RefSeq" id="XP_020037506.1">
    <property type="nucleotide sequence ID" value="XM_020181917.1"/>
</dbReference>
<evidence type="ECO:0000256" key="12">
    <source>
        <dbReference type="ARBA" id="ARBA00022692"/>
    </source>
</evidence>
<dbReference type="FunFam" id="1.20.1050.10:FF:000001">
    <property type="entry name" value="Chloride intracellular channel 2"/>
    <property type="match status" value="1"/>
</dbReference>
<evidence type="ECO:0000256" key="11">
    <source>
        <dbReference type="ARBA" id="ARBA00022553"/>
    </source>
</evidence>
<evidence type="ECO:0000256" key="19">
    <source>
        <dbReference type="ARBA" id="ARBA00023173"/>
    </source>
</evidence>
<keyword evidence="19" id="KW-0869">Chloride channel</keyword>
<reference evidence="30" key="1">
    <citation type="submission" date="2025-08" db="UniProtKB">
        <authorList>
            <consortium name="RefSeq"/>
        </authorList>
    </citation>
    <scope>IDENTIFICATION</scope>
    <source>
        <tissue evidence="30">Leukocyte</tissue>
    </source>
</reference>
<keyword evidence="9" id="KW-0964">Secreted</keyword>
<evidence type="ECO:0000256" key="25">
    <source>
        <dbReference type="ARBA" id="ARBA00063624"/>
    </source>
</evidence>
<evidence type="ECO:0000256" key="8">
    <source>
        <dbReference type="ARBA" id="ARBA00022490"/>
    </source>
</evidence>
<evidence type="ECO:0000256" key="24">
    <source>
        <dbReference type="ARBA" id="ARBA00054384"/>
    </source>
</evidence>
<proteinExistence type="inferred from homology"/>
<dbReference type="CDD" id="cd10299">
    <property type="entry name" value="GST_C_CLIC3"/>
    <property type="match status" value="1"/>
</dbReference>
<keyword evidence="7" id="KW-1003">Cell membrane</keyword>
<dbReference type="InterPro" id="IPR036282">
    <property type="entry name" value="Glutathione-S-Trfase_C_sf"/>
</dbReference>
<comment type="function">
    <text evidence="24">In the soluble state, catalyzes glutaredoxin-like thiol disulfide exchange reactions with reduced glutathione as electron donor. Reduced in a glutathione-dependent way and secreted into the extracellular matrix where it activates TGM2 and promotes blood vessel growth during tissue remodeling as occurs in tumorigenesis. Can reduce specific cysteines in TGM2 and regulate cofactor binding. Can insert into membranes and form outwardly rectifying chloride ion channels. May participate in cellular growth control.</text>
</comment>
<evidence type="ECO:0000256" key="21">
    <source>
        <dbReference type="ARBA" id="ARBA00023242"/>
    </source>
</evidence>
<evidence type="ECO:0000256" key="26">
    <source>
        <dbReference type="ARBA" id="ARBA00071967"/>
    </source>
</evidence>
<dbReference type="AlphaFoldDB" id="A0A8B7W008"/>
<dbReference type="GO" id="GO:0005737">
    <property type="term" value="C:cytoplasm"/>
    <property type="evidence" value="ECO:0007669"/>
    <property type="project" value="UniProtKB-SubCell"/>
</dbReference>
<evidence type="ECO:0000256" key="3">
    <source>
        <dbReference type="ARBA" id="ARBA00004496"/>
    </source>
</evidence>
<accession>A0A8B7W008</accession>
<keyword evidence="22" id="KW-0407">Ion channel</keyword>
<gene>
    <name evidence="30" type="primary">Clic3</name>
</gene>
<keyword evidence="11" id="KW-0597">Phosphoprotein</keyword>
<dbReference type="PANTHER" id="PTHR45476">
    <property type="entry name" value="CHLORIDE INTRACELLULAR CHANNEL PROTEIN 6-RELATED"/>
    <property type="match status" value="1"/>
</dbReference>
<feature type="region of interest" description="Disordered" evidence="28">
    <location>
        <begin position="16"/>
        <end position="64"/>
    </location>
</feature>
<dbReference type="OrthoDB" id="1935530at2759"/>
<dbReference type="CDD" id="cd03061">
    <property type="entry name" value="GST_N_CLIC"/>
    <property type="match status" value="1"/>
</dbReference>
<dbReference type="PRINTS" id="PR01263">
    <property type="entry name" value="INTCLCHANNEL"/>
</dbReference>
<keyword evidence="15" id="KW-0560">Oxidoreductase</keyword>
<dbReference type="SUPFAM" id="SSF52833">
    <property type="entry name" value="Thioredoxin-like"/>
    <property type="match status" value="1"/>
</dbReference>
<evidence type="ECO:0000256" key="6">
    <source>
        <dbReference type="ARBA" id="ARBA00022448"/>
    </source>
</evidence>
<dbReference type="Pfam" id="PF22441">
    <property type="entry name" value="CLIC-like_N"/>
    <property type="match status" value="1"/>
</dbReference>
<keyword evidence="21" id="KW-0539">Nucleus</keyword>
<dbReference type="FunFam" id="3.40.30.10:FF:000170">
    <property type="entry name" value="Chloride intracellular channel 3"/>
    <property type="match status" value="1"/>
</dbReference>
<keyword evidence="12" id="KW-0812">Transmembrane</keyword>
<evidence type="ECO:0000256" key="15">
    <source>
        <dbReference type="ARBA" id="ARBA00023002"/>
    </source>
</evidence>
<name>A0A8B7W008_CASCN</name>
<feature type="domain" description="CLIC N-terminal" evidence="29">
    <location>
        <begin position="129"/>
        <end position="207"/>
    </location>
</feature>
<evidence type="ECO:0000256" key="5">
    <source>
        <dbReference type="ARBA" id="ARBA00007655"/>
    </source>
</evidence>
<comment type="subunit">
    <text evidence="25">Associated with the C-terminal of MAPK15.</text>
</comment>
<dbReference type="GO" id="GO:0005886">
    <property type="term" value="C:plasma membrane"/>
    <property type="evidence" value="ECO:0007669"/>
    <property type="project" value="UniProtKB-SubCell"/>
</dbReference>
<evidence type="ECO:0000256" key="13">
    <source>
        <dbReference type="ARBA" id="ARBA00022882"/>
    </source>
</evidence>
<evidence type="ECO:0000256" key="9">
    <source>
        <dbReference type="ARBA" id="ARBA00022525"/>
    </source>
</evidence>
<dbReference type="KEGG" id="ccan:109697995"/>
<evidence type="ECO:0000256" key="23">
    <source>
        <dbReference type="ARBA" id="ARBA00024167"/>
    </source>
</evidence>
<evidence type="ECO:0000256" key="1">
    <source>
        <dbReference type="ARBA" id="ARBA00004123"/>
    </source>
</evidence>
<dbReference type="PANTHER" id="PTHR45476:SF7">
    <property type="entry name" value="CHLORIDE INTRACELLULAR CHANNEL 3"/>
    <property type="match status" value="1"/>
</dbReference>
<evidence type="ECO:0000256" key="22">
    <source>
        <dbReference type="ARBA" id="ARBA00023303"/>
    </source>
</evidence>
<dbReference type="GO" id="GO:0005634">
    <property type="term" value="C:nucleus"/>
    <property type="evidence" value="ECO:0007669"/>
    <property type="project" value="UniProtKB-SubCell"/>
</dbReference>
<dbReference type="GO" id="GO:0005254">
    <property type="term" value="F:chloride channel activity"/>
    <property type="evidence" value="ECO:0007669"/>
    <property type="project" value="UniProtKB-KW"/>
</dbReference>
<comment type="similarity">
    <text evidence="5">Belongs to the chloride channel CLIC family.</text>
</comment>
<dbReference type="InterPro" id="IPR053823">
    <property type="entry name" value="CLIC_N"/>
</dbReference>
<dbReference type="GO" id="GO:0034707">
    <property type="term" value="C:chloride channel complex"/>
    <property type="evidence" value="ECO:0007669"/>
    <property type="project" value="UniProtKB-KW"/>
</dbReference>
<keyword evidence="14" id="KW-1133">Transmembrane helix</keyword>
<evidence type="ECO:0000256" key="2">
    <source>
        <dbReference type="ARBA" id="ARBA00004162"/>
    </source>
</evidence>
<dbReference type="CTD" id="9022"/>
<keyword evidence="18" id="KW-1015">Disulfide bond</keyword>
<evidence type="ECO:0000256" key="14">
    <source>
        <dbReference type="ARBA" id="ARBA00022989"/>
    </source>
</evidence>
<dbReference type="GO" id="GO:0016491">
    <property type="term" value="F:oxidoreductase activity"/>
    <property type="evidence" value="ECO:0007669"/>
    <property type="project" value="UniProtKB-KW"/>
</dbReference>
<dbReference type="InterPro" id="IPR036249">
    <property type="entry name" value="Thioredoxin-like_sf"/>
</dbReference>
<keyword evidence="8" id="KW-0963">Cytoplasm</keyword>
<keyword evidence="13" id="KW-0851">Voltage-gated channel</keyword>
<evidence type="ECO:0000256" key="4">
    <source>
        <dbReference type="ARBA" id="ARBA00004498"/>
    </source>
</evidence>
<evidence type="ECO:0000256" key="17">
    <source>
        <dbReference type="ARBA" id="ARBA00023136"/>
    </source>
</evidence>
<evidence type="ECO:0000256" key="16">
    <source>
        <dbReference type="ARBA" id="ARBA00023065"/>
    </source>
</evidence>
<keyword evidence="16" id="KW-0406">Ion transport</keyword>
<keyword evidence="10" id="KW-0272">Extracellular matrix</keyword>
<dbReference type="InterPro" id="IPR002946">
    <property type="entry name" value="CLIC"/>
</dbReference>
<keyword evidence="20" id="KW-0868">Chloride</keyword>
<keyword evidence="6" id="KW-0813">Transport</keyword>
<evidence type="ECO:0000313" key="30">
    <source>
        <dbReference type="RefSeq" id="XP_020037506.1"/>
    </source>
</evidence>